<evidence type="ECO:0000313" key="1">
    <source>
        <dbReference type="EMBL" id="KAI8013747.1"/>
    </source>
</evidence>
<evidence type="ECO:0000313" key="2">
    <source>
        <dbReference type="Proteomes" id="UP001060215"/>
    </source>
</evidence>
<name>A0ACC0HLH0_9ERIC</name>
<protein>
    <submittedName>
        <fullName evidence="1">Nuclear transcription factor Y subunit B-10</fullName>
    </submittedName>
</protein>
<accession>A0ACC0HLH0</accession>
<reference evidence="1 2" key="1">
    <citation type="journal article" date="2022" name="Plant J.">
        <title>Chromosome-level genome of Camellia lanceoleosa provides a valuable resource for understanding genome evolution and self-incompatibility.</title>
        <authorList>
            <person name="Gong W."/>
            <person name="Xiao S."/>
            <person name="Wang L."/>
            <person name="Liao Z."/>
            <person name="Chang Y."/>
            <person name="Mo W."/>
            <person name="Hu G."/>
            <person name="Li W."/>
            <person name="Zhao G."/>
            <person name="Zhu H."/>
            <person name="Hu X."/>
            <person name="Ji K."/>
            <person name="Xiang X."/>
            <person name="Song Q."/>
            <person name="Yuan D."/>
            <person name="Jin S."/>
            <person name="Zhang L."/>
        </authorList>
    </citation>
    <scope>NUCLEOTIDE SEQUENCE [LARGE SCALE GENOMIC DNA]</scope>
    <source>
        <strain evidence="1">SQ_2022a</strain>
    </source>
</reference>
<keyword evidence="2" id="KW-1185">Reference proteome</keyword>
<comment type="caution">
    <text evidence="1">The sequence shown here is derived from an EMBL/GenBank/DDBJ whole genome shotgun (WGS) entry which is preliminary data.</text>
</comment>
<gene>
    <name evidence="1" type="ORF">LOK49_LG05G00612</name>
</gene>
<sequence length="78" mass="8221">MLQMEGDTKGSGKGGEGSGRKDGVHPGPNAQLAYQGSFSQGINYENSQVKALSLSLSLSAHMHIVYDGILNALLMRNS</sequence>
<dbReference type="EMBL" id="CM045761">
    <property type="protein sequence ID" value="KAI8013747.1"/>
    <property type="molecule type" value="Genomic_DNA"/>
</dbReference>
<dbReference type="Proteomes" id="UP001060215">
    <property type="component" value="Chromosome 4"/>
</dbReference>
<proteinExistence type="predicted"/>
<organism evidence="1 2">
    <name type="scientific">Camellia lanceoleosa</name>
    <dbReference type="NCBI Taxonomy" id="1840588"/>
    <lineage>
        <taxon>Eukaryota</taxon>
        <taxon>Viridiplantae</taxon>
        <taxon>Streptophyta</taxon>
        <taxon>Embryophyta</taxon>
        <taxon>Tracheophyta</taxon>
        <taxon>Spermatophyta</taxon>
        <taxon>Magnoliopsida</taxon>
        <taxon>eudicotyledons</taxon>
        <taxon>Gunneridae</taxon>
        <taxon>Pentapetalae</taxon>
        <taxon>asterids</taxon>
        <taxon>Ericales</taxon>
        <taxon>Theaceae</taxon>
        <taxon>Camellia</taxon>
    </lineage>
</organism>